<feature type="transmembrane region" description="Helical" evidence="2">
    <location>
        <begin position="278"/>
        <end position="303"/>
    </location>
</feature>
<accession>A0A9Q1BTE1</accession>
<dbReference type="AlphaFoldDB" id="A0A9Q1BTE1"/>
<evidence type="ECO:0000256" key="1">
    <source>
        <dbReference type="SAM" id="MobiDB-lite"/>
    </source>
</evidence>
<comment type="caution">
    <text evidence="3">The sequence shown here is derived from an EMBL/GenBank/DDBJ whole genome shotgun (WGS) entry which is preliminary data.</text>
</comment>
<evidence type="ECO:0008006" key="5">
    <source>
        <dbReference type="Google" id="ProtNLM"/>
    </source>
</evidence>
<keyword evidence="2" id="KW-0472">Membrane</keyword>
<feature type="region of interest" description="Disordered" evidence="1">
    <location>
        <begin position="311"/>
        <end position="337"/>
    </location>
</feature>
<gene>
    <name evidence="3" type="ORF">HOLleu_22901</name>
</gene>
<evidence type="ECO:0000313" key="3">
    <source>
        <dbReference type="EMBL" id="KAJ8032838.1"/>
    </source>
</evidence>
<dbReference type="Proteomes" id="UP001152320">
    <property type="component" value="Chromosome 11"/>
</dbReference>
<feature type="compositionally biased region" description="Basic and acidic residues" evidence="1">
    <location>
        <begin position="326"/>
        <end position="335"/>
    </location>
</feature>
<protein>
    <recommendedName>
        <fullName evidence="5">Laminin G domain-containing protein</fullName>
    </recommendedName>
</protein>
<sequence>MLYCDICFQMDPSSKQIASIWQFSFVMLATVVKITAYSFHTDSKLVLTIHIPCKDPTEGHCPTLSSVCFKFRRLQKVGLTSLLFSLQDESSDKNQLFRVGVDKKGQIWLQSSVSSQRKPVDLEITKNASFWHRFCLLTPSSNTHSVHAMLDGASQTVNTTRKGSPFNYQSVQDRRILIIFGGGVWKTENETYFEGCFKDVEFEVRSTRQVRYMLSINSTSAIDQKTFQRVCVTNETCSVSDRLKAQQSTTNCDCPDMTKTTSIADCPEVSSRGYGPNLWVVIVTIVLVTSVLIVTSLCCVHIVRRSRRSQQSRKHADRLANGQVAHQEKRKRDSQRNSFTCGSIAELEWDPQVENKVKNPELEWDPDAHDPEISDLCTADLDMFMEDENTVISLEREKSLEEDIM</sequence>
<proteinExistence type="predicted"/>
<name>A0A9Q1BTE1_HOLLE</name>
<keyword evidence="2" id="KW-1133">Transmembrane helix</keyword>
<reference evidence="3" key="1">
    <citation type="submission" date="2021-10" db="EMBL/GenBank/DDBJ databases">
        <title>Tropical sea cucumber genome reveals ecological adaptation and Cuvierian tubules defense mechanism.</title>
        <authorList>
            <person name="Chen T."/>
        </authorList>
    </citation>
    <scope>NUCLEOTIDE SEQUENCE</scope>
    <source>
        <strain evidence="3">Nanhai2018</strain>
        <tissue evidence="3">Muscle</tissue>
    </source>
</reference>
<dbReference type="OrthoDB" id="5813223at2759"/>
<dbReference type="InterPro" id="IPR013320">
    <property type="entry name" value="ConA-like_dom_sf"/>
</dbReference>
<keyword evidence="2" id="KW-0812">Transmembrane</keyword>
<evidence type="ECO:0000313" key="4">
    <source>
        <dbReference type="Proteomes" id="UP001152320"/>
    </source>
</evidence>
<dbReference type="Gene3D" id="2.60.120.200">
    <property type="match status" value="1"/>
</dbReference>
<keyword evidence="4" id="KW-1185">Reference proteome</keyword>
<organism evidence="3 4">
    <name type="scientific">Holothuria leucospilota</name>
    <name type="common">Black long sea cucumber</name>
    <name type="synonym">Mertensiothuria leucospilota</name>
    <dbReference type="NCBI Taxonomy" id="206669"/>
    <lineage>
        <taxon>Eukaryota</taxon>
        <taxon>Metazoa</taxon>
        <taxon>Echinodermata</taxon>
        <taxon>Eleutherozoa</taxon>
        <taxon>Echinozoa</taxon>
        <taxon>Holothuroidea</taxon>
        <taxon>Aspidochirotacea</taxon>
        <taxon>Aspidochirotida</taxon>
        <taxon>Holothuriidae</taxon>
        <taxon>Holothuria</taxon>
    </lineage>
</organism>
<evidence type="ECO:0000256" key="2">
    <source>
        <dbReference type="SAM" id="Phobius"/>
    </source>
</evidence>
<dbReference type="EMBL" id="JAIZAY010000011">
    <property type="protein sequence ID" value="KAJ8032838.1"/>
    <property type="molecule type" value="Genomic_DNA"/>
</dbReference>
<dbReference type="SUPFAM" id="SSF49899">
    <property type="entry name" value="Concanavalin A-like lectins/glucanases"/>
    <property type="match status" value="1"/>
</dbReference>